<gene>
    <name evidence="3" type="ordered locus">DEFDS_0891</name>
</gene>
<dbReference type="Proteomes" id="UP000001520">
    <property type="component" value="Chromosome"/>
</dbReference>
<name>D3PCP4_DEFDS</name>
<evidence type="ECO:0000259" key="1">
    <source>
        <dbReference type="Pfam" id="PF09407"/>
    </source>
</evidence>
<feature type="domain" description="AbiEi antitoxin N-terminal" evidence="2">
    <location>
        <begin position="14"/>
        <end position="65"/>
    </location>
</feature>
<dbReference type="Pfam" id="PF13338">
    <property type="entry name" value="AbiEi_4"/>
    <property type="match status" value="1"/>
</dbReference>
<dbReference type="AlphaFoldDB" id="D3PCP4"/>
<dbReference type="EMBL" id="AP011529">
    <property type="protein sequence ID" value="BAI80367.1"/>
    <property type="molecule type" value="Genomic_DNA"/>
</dbReference>
<dbReference type="InterPro" id="IPR018547">
    <property type="entry name" value="AbiEi_C"/>
</dbReference>
<proteinExistence type="predicted"/>
<dbReference type="HOGENOM" id="CLU_084420_1_0_0"/>
<dbReference type="OrthoDB" id="42441at2"/>
<accession>D3PCP4</accession>
<reference evidence="3 4" key="1">
    <citation type="journal article" date="2010" name="DNA Res.">
        <title>Bacterial lifestyle in a deep-sea hydrothermal vent chimney revealed by the genome sequence of the thermophilic bacterium Deferribacter desulfuricans SSM1.</title>
        <authorList>
            <person name="Takaki Y."/>
            <person name="Shimamura S."/>
            <person name="Nakagawa S."/>
            <person name="Fukuhara Y."/>
            <person name="Horikawa H."/>
            <person name="Ankai A."/>
            <person name="Harada T."/>
            <person name="Hosoyama A."/>
            <person name="Oguchi A."/>
            <person name="Fukui S."/>
            <person name="Fujita N."/>
            <person name="Takami H."/>
            <person name="Takai K."/>
        </authorList>
    </citation>
    <scope>NUCLEOTIDE SEQUENCE [LARGE SCALE GENOMIC DNA]</scope>
    <source>
        <strain evidence="4">DSM 14783 / JCM 11476 / NBRC 101012 / SSM1</strain>
    </source>
</reference>
<keyword evidence="4" id="KW-1185">Reference proteome</keyword>
<evidence type="ECO:0000259" key="2">
    <source>
        <dbReference type="Pfam" id="PF13338"/>
    </source>
</evidence>
<evidence type="ECO:0000313" key="4">
    <source>
        <dbReference type="Proteomes" id="UP000001520"/>
    </source>
</evidence>
<dbReference type="eggNOG" id="COG5340">
    <property type="taxonomic scope" value="Bacteria"/>
</dbReference>
<dbReference type="KEGG" id="ddf:DEFDS_0891"/>
<dbReference type="InterPro" id="IPR025159">
    <property type="entry name" value="AbiEi_N"/>
</dbReference>
<protein>
    <submittedName>
        <fullName evidence="3">Uncharacterized protein</fullName>
    </submittedName>
</protein>
<evidence type="ECO:0000313" key="3">
    <source>
        <dbReference type="EMBL" id="BAI80367.1"/>
    </source>
</evidence>
<feature type="domain" description="AbiEi antitoxin C-terminal" evidence="1">
    <location>
        <begin position="80"/>
        <end position="216"/>
    </location>
</feature>
<dbReference type="Pfam" id="PF09407">
    <property type="entry name" value="AbiEi_1"/>
    <property type="match status" value="1"/>
</dbReference>
<dbReference type="RefSeq" id="WP_013007614.1">
    <property type="nucleotide sequence ID" value="NC_013939.1"/>
</dbReference>
<organism evidence="3 4">
    <name type="scientific">Deferribacter desulfuricans (strain DSM 14783 / JCM 11476 / NBRC 101012 / SSM1)</name>
    <dbReference type="NCBI Taxonomy" id="639282"/>
    <lineage>
        <taxon>Bacteria</taxon>
        <taxon>Pseudomonadati</taxon>
        <taxon>Deferribacterota</taxon>
        <taxon>Deferribacteres</taxon>
        <taxon>Deferribacterales</taxon>
        <taxon>Deferribacteraceae</taxon>
        <taxon>Deferribacter</taxon>
    </lineage>
</organism>
<sequence>MQRIDNKNFNLNNFLLTLLSKGRYCFTLNEIRNISKLSDKAIHQALYRAKKSNKIAQIRQEFYVIIPPEFYDRKMIPPYLFIDDMMKFLNKTYYVSMFSAASMLGAGHQQPMLFQLIIEPPALRNIKKEHLEIHFFIKKQIDINYIVKKKTKAGYINVSSVELTILDLILYHHRIGGIGRNLPILEELLEDADVEKIHEIAIRHNLKTSFQRLGFISDVLLGYKEVSDFIYKHLNKTKKIPLSLLHPAKGKLDKKWKIIVNTEVEL</sequence>